<protein>
    <submittedName>
        <fullName evidence="11">Transcription factor</fullName>
    </submittedName>
</protein>
<evidence type="ECO:0000313" key="11">
    <source>
        <dbReference type="EMBL" id="PIL24316.1"/>
    </source>
</evidence>
<dbReference type="Gene3D" id="1.10.10.10">
    <property type="entry name" value="Winged helix-like DNA-binding domain superfamily/Winged helix DNA-binding domain"/>
    <property type="match status" value="1"/>
</dbReference>
<dbReference type="SMART" id="SM00415">
    <property type="entry name" value="HSF"/>
    <property type="match status" value="1"/>
</dbReference>
<feature type="domain" description="HSF-type DNA-binding" evidence="10">
    <location>
        <begin position="66"/>
        <end position="90"/>
    </location>
</feature>
<evidence type="ECO:0000259" key="10">
    <source>
        <dbReference type="PROSITE" id="PS00434"/>
    </source>
</evidence>
<dbReference type="OrthoDB" id="60033at2759"/>
<evidence type="ECO:0000313" key="12">
    <source>
        <dbReference type="Proteomes" id="UP000230002"/>
    </source>
</evidence>
<proteinExistence type="inferred from homology"/>
<comment type="subunit">
    <text evidence="7">Homotrimer. Homotrimerization increases the affinity of HSF1 to DNA. Interacts with transcriptional coregulator SSA1 on chromatin.</text>
</comment>
<evidence type="ECO:0000256" key="8">
    <source>
        <dbReference type="RuleBase" id="RU004020"/>
    </source>
</evidence>
<comment type="subcellular location">
    <subcellularLocation>
        <location evidence="1">Nucleus</location>
    </subcellularLocation>
</comment>
<dbReference type="GO" id="GO:0043565">
    <property type="term" value="F:sequence-specific DNA binding"/>
    <property type="evidence" value="ECO:0007669"/>
    <property type="project" value="InterPro"/>
</dbReference>
<dbReference type="FunFam" id="1.10.10.10:FF:000027">
    <property type="entry name" value="Heat shock transcription factor 1"/>
    <property type="match status" value="1"/>
</dbReference>
<dbReference type="InterPro" id="IPR036388">
    <property type="entry name" value="WH-like_DNA-bd_sf"/>
</dbReference>
<dbReference type="Proteomes" id="UP000230002">
    <property type="component" value="Unassembled WGS sequence"/>
</dbReference>
<dbReference type="PANTHER" id="PTHR10015">
    <property type="entry name" value="HEAT SHOCK TRANSCRIPTION FACTOR"/>
    <property type="match status" value="1"/>
</dbReference>
<comment type="caution">
    <text evidence="11">The sequence shown here is derived from an EMBL/GenBank/DDBJ whole genome shotgun (WGS) entry which is preliminary data.</text>
</comment>
<dbReference type="GO" id="GO:0003700">
    <property type="term" value="F:DNA-binding transcription factor activity"/>
    <property type="evidence" value="ECO:0007669"/>
    <property type="project" value="InterPro"/>
</dbReference>
<dbReference type="PROSITE" id="PS00434">
    <property type="entry name" value="HSF_DOMAIN"/>
    <property type="match status" value="1"/>
</dbReference>
<feature type="region of interest" description="Disordered" evidence="9">
    <location>
        <begin position="245"/>
        <end position="274"/>
    </location>
</feature>
<feature type="compositionally biased region" description="Basic and acidic residues" evidence="9">
    <location>
        <begin position="574"/>
        <end position="586"/>
    </location>
</feature>
<evidence type="ECO:0000256" key="9">
    <source>
        <dbReference type="SAM" id="MobiDB-lite"/>
    </source>
</evidence>
<reference evidence="11 12" key="1">
    <citation type="journal article" date="2015" name="Sci. Rep.">
        <title>Chromosome-level genome map provides insights into diverse defense mechanisms in the medicinal fungus Ganoderma sinense.</title>
        <authorList>
            <person name="Zhu Y."/>
            <person name="Xu J."/>
            <person name="Sun C."/>
            <person name="Zhou S."/>
            <person name="Xu H."/>
            <person name="Nelson D.R."/>
            <person name="Qian J."/>
            <person name="Song J."/>
            <person name="Luo H."/>
            <person name="Xiang L."/>
            <person name="Li Y."/>
            <person name="Xu Z."/>
            <person name="Ji A."/>
            <person name="Wang L."/>
            <person name="Lu S."/>
            <person name="Hayward A."/>
            <person name="Sun W."/>
            <person name="Li X."/>
            <person name="Schwartz D.C."/>
            <person name="Wang Y."/>
            <person name="Chen S."/>
        </authorList>
    </citation>
    <scope>NUCLEOTIDE SEQUENCE [LARGE SCALE GENOMIC DNA]</scope>
    <source>
        <strain evidence="11 12">ZZ0214-1</strain>
    </source>
</reference>
<evidence type="ECO:0000256" key="6">
    <source>
        <dbReference type="ARBA" id="ARBA00023242"/>
    </source>
</evidence>
<keyword evidence="5" id="KW-0804">Transcription</keyword>
<evidence type="ECO:0000256" key="4">
    <source>
        <dbReference type="ARBA" id="ARBA00023125"/>
    </source>
</evidence>
<keyword evidence="3" id="KW-0805">Transcription regulation</keyword>
<evidence type="ECO:0000256" key="1">
    <source>
        <dbReference type="ARBA" id="ARBA00004123"/>
    </source>
</evidence>
<keyword evidence="6" id="KW-0539">Nucleus</keyword>
<feature type="region of interest" description="Disordered" evidence="9">
    <location>
        <begin position="525"/>
        <end position="597"/>
    </location>
</feature>
<dbReference type="SMR" id="A0A2G8RS23"/>
<keyword evidence="12" id="KW-1185">Reference proteome</keyword>
<dbReference type="InterPro" id="IPR000232">
    <property type="entry name" value="HSF_DNA-bd"/>
</dbReference>
<dbReference type="Pfam" id="PF00447">
    <property type="entry name" value="HSF_DNA-bind"/>
    <property type="match status" value="1"/>
</dbReference>
<feature type="compositionally biased region" description="Basic and acidic residues" evidence="9">
    <location>
        <begin position="258"/>
        <end position="270"/>
    </location>
</feature>
<dbReference type="PANTHER" id="PTHR10015:SF427">
    <property type="entry name" value="HEAT SHOCK FACTOR PROTEIN"/>
    <property type="match status" value="1"/>
</dbReference>
<accession>A0A2G8RS23</accession>
<comment type="similarity">
    <text evidence="2 8">Belongs to the HSF family.</text>
</comment>
<dbReference type="EMBL" id="AYKW01000067">
    <property type="protein sequence ID" value="PIL24316.1"/>
    <property type="molecule type" value="Genomic_DNA"/>
</dbReference>
<sequence length="597" mass="64498">MSQLPQNAIPGPSNLTDPSRSTLRARFLLKLYEIVNDPANEALVKWSEAGDSFYIFNQERFAREILGKWFKHQNFSSFVRQLNLYGFRKISSLQQGLLRSDNDSETIQFAHPNFHRGQPDLLSLIHRKRNPPAHNAQIDNGALGLLHASDSQDYQGQNPAVDVRSIVEGIHVIRRQQQSIAEDLSALKQSNDALWKEAIEARERHAKHEDTINRILKFLAGLFGRVIEARGGPGGGRPNRLLIGNGGANAGHCQGSDMDTHSEPGSREHSPFSFTSDRFTAVDSPVAPATITEVHDPAPKSPTKPSLAILNELQPQQQTSPPFPLPTVAPSAFNPAPANIPNPNAADPESIWQASLQQMLASPEHFQQVLQTFATPPSSTSPTIPVTAPSAFVPPPNPAQQQQAWSYPYPFAPPIPQTAPPNSLALAPESVIAPTPQEAALLANADRLNKTYQHAGEIDADVNDLQTNLQALIHSMGLDPQNVDFPTVDHPAAPPPTDGLAPWQDGGDPEFFNSFLAQLAETGTGLPDMADASGQPAKDDGEDFSAFLDIPALDGLPPASPGTAALSSPLGTKRKLETAEVPEVQKSEGGPSSKKKR</sequence>
<dbReference type="SUPFAM" id="SSF46785">
    <property type="entry name" value="Winged helix' DNA-binding domain"/>
    <property type="match status" value="1"/>
</dbReference>
<dbReference type="AlphaFoldDB" id="A0A2G8RS23"/>
<keyword evidence="4" id="KW-0238">DNA-binding</keyword>
<dbReference type="GO" id="GO:0005634">
    <property type="term" value="C:nucleus"/>
    <property type="evidence" value="ECO:0007669"/>
    <property type="project" value="UniProtKB-SubCell"/>
</dbReference>
<evidence type="ECO:0000256" key="2">
    <source>
        <dbReference type="ARBA" id="ARBA00006403"/>
    </source>
</evidence>
<dbReference type="STRING" id="1077348.A0A2G8RS23"/>
<organism evidence="11 12">
    <name type="scientific">Ganoderma sinense ZZ0214-1</name>
    <dbReference type="NCBI Taxonomy" id="1077348"/>
    <lineage>
        <taxon>Eukaryota</taxon>
        <taxon>Fungi</taxon>
        <taxon>Dikarya</taxon>
        <taxon>Basidiomycota</taxon>
        <taxon>Agaricomycotina</taxon>
        <taxon>Agaricomycetes</taxon>
        <taxon>Polyporales</taxon>
        <taxon>Polyporaceae</taxon>
        <taxon>Ganoderma</taxon>
    </lineage>
</organism>
<evidence type="ECO:0000256" key="3">
    <source>
        <dbReference type="ARBA" id="ARBA00023015"/>
    </source>
</evidence>
<gene>
    <name evidence="11" type="ORF">GSI_14069</name>
</gene>
<dbReference type="InterPro" id="IPR036390">
    <property type="entry name" value="WH_DNA-bd_sf"/>
</dbReference>
<evidence type="ECO:0000256" key="5">
    <source>
        <dbReference type="ARBA" id="ARBA00023163"/>
    </source>
</evidence>
<dbReference type="PRINTS" id="PR00056">
    <property type="entry name" value="HSFDOMAIN"/>
</dbReference>
<name>A0A2G8RS23_9APHY</name>
<evidence type="ECO:0000256" key="7">
    <source>
        <dbReference type="ARBA" id="ARBA00062171"/>
    </source>
</evidence>